<protein>
    <submittedName>
        <fullName evidence="1">13881_t:CDS:1</fullName>
    </submittedName>
</protein>
<sequence>MDVKGYEREACVDNQKPAEEYESIDNKINRTMTPEIKNNEERVELWNVRTSVEDNTRM</sequence>
<evidence type="ECO:0000313" key="1">
    <source>
        <dbReference type="EMBL" id="CAG8589757.1"/>
    </source>
</evidence>
<reference evidence="1" key="1">
    <citation type="submission" date="2021-06" db="EMBL/GenBank/DDBJ databases">
        <authorList>
            <person name="Kallberg Y."/>
            <person name="Tangrot J."/>
            <person name="Rosling A."/>
        </authorList>
    </citation>
    <scope>NUCLEOTIDE SEQUENCE</scope>
    <source>
        <strain evidence="1">MA453B</strain>
    </source>
</reference>
<evidence type="ECO:0000313" key="2">
    <source>
        <dbReference type="Proteomes" id="UP000789405"/>
    </source>
</evidence>
<comment type="caution">
    <text evidence="1">The sequence shown here is derived from an EMBL/GenBank/DDBJ whole genome shotgun (WGS) entry which is preliminary data.</text>
</comment>
<name>A0A9N9G780_9GLOM</name>
<gene>
    <name evidence="1" type="ORF">DERYTH_LOCUS7103</name>
</gene>
<dbReference type="AlphaFoldDB" id="A0A9N9G780"/>
<accession>A0A9N9G780</accession>
<organism evidence="1 2">
    <name type="scientific">Dentiscutata erythropus</name>
    <dbReference type="NCBI Taxonomy" id="1348616"/>
    <lineage>
        <taxon>Eukaryota</taxon>
        <taxon>Fungi</taxon>
        <taxon>Fungi incertae sedis</taxon>
        <taxon>Mucoromycota</taxon>
        <taxon>Glomeromycotina</taxon>
        <taxon>Glomeromycetes</taxon>
        <taxon>Diversisporales</taxon>
        <taxon>Gigasporaceae</taxon>
        <taxon>Dentiscutata</taxon>
    </lineage>
</organism>
<keyword evidence="2" id="KW-1185">Reference proteome</keyword>
<dbReference type="EMBL" id="CAJVPY010003366">
    <property type="protein sequence ID" value="CAG8589757.1"/>
    <property type="molecule type" value="Genomic_DNA"/>
</dbReference>
<dbReference type="Proteomes" id="UP000789405">
    <property type="component" value="Unassembled WGS sequence"/>
</dbReference>
<proteinExistence type="predicted"/>